<dbReference type="OrthoDB" id="5395912at2"/>
<reference evidence="2 3" key="1">
    <citation type="submission" date="2019-07" db="EMBL/GenBank/DDBJ databases">
        <title>Genomic Encyclopedia of Type Strains, Phase IV (KMG-IV): sequencing the most valuable type-strain genomes for metagenomic binning, comparative biology and taxonomic classification.</title>
        <authorList>
            <person name="Goeker M."/>
        </authorList>
    </citation>
    <scope>NUCLEOTIDE SEQUENCE [LARGE SCALE GENOMIC DNA]</scope>
    <source>
        <strain evidence="2 3">SS015</strain>
    </source>
</reference>
<dbReference type="InterPro" id="IPR009839">
    <property type="entry name" value="SseB_N"/>
</dbReference>
<sequence length="143" mass="16195">MTELDKALETFHQDMMNPENQSLFYDLFLNSAIFIPVHPDEGTEPGRDRSGEEGTVPMVLEAEGDDYLMLFDSIEKMTTWAEQDVDYIVLPGHVIAEYSSPGLFWALNVGSEHQKQFVPEEIDWLKDIIKAFNAENAGQPVAE</sequence>
<dbReference type="Pfam" id="PF07179">
    <property type="entry name" value="SseB"/>
    <property type="match status" value="1"/>
</dbReference>
<proteinExistence type="predicted"/>
<dbReference type="EMBL" id="VNIB01000005">
    <property type="protein sequence ID" value="TYO98789.1"/>
    <property type="molecule type" value="Genomic_DNA"/>
</dbReference>
<feature type="domain" description="SseB protein N-terminal" evidence="1">
    <location>
        <begin position="4"/>
        <end position="124"/>
    </location>
</feature>
<evidence type="ECO:0000313" key="3">
    <source>
        <dbReference type="Proteomes" id="UP000324159"/>
    </source>
</evidence>
<evidence type="ECO:0000313" key="2">
    <source>
        <dbReference type="EMBL" id="TYO98789.1"/>
    </source>
</evidence>
<dbReference type="Proteomes" id="UP000324159">
    <property type="component" value="Unassembled WGS sequence"/>
</dbReference>
<organism evidence="2 3">
    <name type="scientific">Geothermobacter ehrlichii</name>
    <dbReference type="NCBI Taxonomy" id="213224"/>
    <lineage>
        <taxon>Bacteria</taxon>
        <taxon>Pseudomonadati</taxon>
        <taxon>Thermodesulfobacteriota</taxon>
        <taxon>Desulfuromonadia</taxon>
        <taxon>Desulfuromonadales</taxon>
        <taxon>Geothermobacteraceae</taxon>
        <taxon>Geothermobacter</taxon>
    </lineage>
</organism>
<comment type="caution">
    <text evidence="2">The sequence shown here is derived from an EMBL/GenBank/DDBJ whole genome shotgun (WGS) entry which is preliminary data.</text>
</comment>
<evidence type="ECO:0000259" key="1">
    <source>
        <dbReference type="Pfam" id="PF07179"/>
    </source>
</evidence>
<dbReference type="AlphaFoldDB" id="A0A5D3WIT3"/>
<keyword evidence="3" id="KW-1185">Reference proteome</keyword>
<accession>A0A5D3WIT3</accession>
<name>A0A5D3WIT3_9BACT</name>
<protein>
    <submittedName>
        <fullName evidence="2">Type III secretion system (T3SS) SseB-like protein</fullName>
    </submittedName>
</protein>
<dbReference type="RefSeq" id="WP_148895724.1">
    <property type="nucleotide sequence ID" value="NZ_VNIB01000005.1"/>
</dbReference>
<gene>
    <name evidence="2" type="ORF">EDC39_105158</name>
</gene>